<keyword evidence="8 12" id="KW-1133">Transmembrane helix</keyword>
<comment type="caution">
    <text evidence="15">The sequence shown here is derived from an EMBL/GenBank/DDBJ whole genome shotgun (WGS) entry which is preliminary data.</text>
</comment>
<dbReference type="SUPFAM" id="SSF55874">
    <property type="entry name" value="ATPase domain of HSP90 chaperone/DNA topoisomerase II/histidine kinase"/>
    <property type="match status" value="1"/>
</dbReference>
<comment type="catalytic activity">
    <reaction evidence="1">
        <text>ATP + protein L-histidine = ADP + protein N-phospho-L-histidine.</text>
        <dbReference type="EC" id="2.7.13.3"/>
    </reaction>
</comment>
<dbReference type="CDD" id="cd00075">
    <property type="entry name" value="HATPase"/>
    <property type="match status" value="1"/>
</dbReference>
<evidence type="ECO:0000256" key="1">
    <source>
        <dbReference type="ARBA" id="ARBA00000085"/>
    </source>
</evidence>
<dbReference type="InterPro" id="IPR003660">
    <property type="entry name" value="HAMP_dom"/>
</dbReference>
<dbReference type="PANTHER" id="PTHR45436:SF5">
    <property type="entry name" value="SENSOR HISTIDINE KINASE TRCS"/>
    <property type="match status" value="1"/>
</dbReference>
<dbReference type="Proteomes" id="UP000011205">
    <property type="component" value="Unassembled WGS sequence"/>
</dbReference>
<evidence type="ECO:0000256" key="4">
    <source>
        <dbReference type="ARBA" id="ARBA00022553"/>
    </source>
</evidence>
<evidence type="ECO:0000256" key="3">
    <source>
        <dbReference type="ARBA" id="ARBA00012438"/>
    </source>
</evidence>
<feature type="compositionally biased region" description="Pro residues" evidence="11">
    <location>
        <begin position="86"/>
        <end position="99"/>
    </location>
</feature>
<evidence type="ECO:0000256" key="12">
    <source>
        <dbReference type="SAM" id="Phobius"/>
    </source>
</evidence>
<evidence type="ECO:0000256" key="6">
    <source>
        <dbReference type="ARBA" id="ARBA00022692"/>
    </source>
</evidence>
<dbReference type="SMART" id="SM00304">
    <property type="entry name" value="HAMP"/>
    <property type="match status" value="1"/>
</dbReference>
<dbReference type="Gene3D" id="1.10.287.130">
    <property type="match status" value="1"/>
</dbReference>
<dbReference type="InterPro" id="IPR050428">
    <property type="entry name" value="TCS_sensor_his_kinase"/>
</dbReference>
<dbReference type="GO" id="GO:0000155">
    <property type="term" value="F:phosphorelay sensor kinase activity"/>
    <property type="evidence" value="ECO:0007669"/>
    <property type="project" value="InterPro"/>
</dbReference>
<evidence type="ECO:0000259" key="14">
    <source>
        <dbReference type="PROSITE" id="PS50885"/>
    </source>
</evidence>
<feature type="region of interest" description="Disordered" evidence="11">
    <location>
        <begin position="61"/>
        <end position="138"/>
    </location>
</feature>
<keyword evidence="7 15" id="KW-0418">Kinase</keyword>
<dbReference type="InterPro" id="IPR005467">
    <property type="entry name" value="His_kinase_dom"/>
</dbReference>
<dbReference type="Pfam" id="PF02518">
    <property type="entry name" value="HATPase_c"/>
    <property type="match status" value="1"/>
</dbReference>
<organism evidence="15 16">
    <name type="scientific">Streptomyces viridochromogenes Tue57</name>
    <dbReference type="NCBI Taxonomy" id="1160705"/>
    <lineage>
        <taxon>Bacteria</taxon>
        <taxon>Bacillati</taxon>
        <taxon>Actinomycetota</taxon>
        <taxon>Actinomycetes</taxon>
        <taxon>Kitasatosporales</taxon>
        <taxon>Streptomycetaceae</taxon>
        <taxon>Streptomyces</taxon>
    </lineage>
</organism>
<keyword evidence="5" id="KW-0808">Transferase</keyword>
<evidence type="ECO:0000256" key="11">
    <source>
        <dbReference type="SAM" id="MobiDB-lite"/>
    </source>
</evidence>
<comment type="subcellular location">
    <subcellularLocation>
        <location evidence="2">Cell membrane</location>
    </subcellularLocation>
</comment>
<sequence length="513" mass="53778">MNARSWLRTRPRSIRTRLLLLIGATLVALCAAMAVTTVLVQRAYLVGDLDERVGGAAERDLGGTLLHPEREPASASSASADSRPACSPPASTPRAPSSPRPSSARTPPPVADRRPARHPGGRRGRRIDAHPRRPGLGTYRITALDGAGVRVLTSLPMDGVQRMISGMAMAEAVVAAAGLTVAGCGCAVIVRRRLRPLGRIAATAAEVVRAPLDRGEVTGLTRVPARDTDPAGEAGQIGAVLNRMVDHVDSSRTARRRTEERTRRFLADAGHALRTPLASIAGYAELMNRGADRIEPGLARRRVLAESARMTGLVEDLSLPARLDAGRSLRSAEVDMAALVAEAVRGARAAGGGHDWQLELCLDATPTVLGDEARLHQVVAHLLANARVHTPAGTRVVAAVEARDTRGVVVRVRDNGPGIAPALLPAVFEHCTRADASRARRGPHDGGSGLGLAVAAAVVSAHGGRTEVQSEPGRTEFTVELPRAGAEPPPPATLSGPSAPAPARSPRMFARPR</sequence>
<keyword evidence="4" id="KW-0597">Phosphoprotein</keyword>
<dbReference type="InterPro" id="IPR004358">
    <property type="entry name" value="Sig_transdc_His_kin-like_C"/>
</dbReference>
<dbReference type="PROSITE" id="PS50109">
    <property type="entry name" value="HIS_KIN"/>
    <property type="match status" value="1"/>
</dbReference>
<dbReference type="CDD" id="cd00082">
    <property type="entry name" value="HisKA"/>
    <property type="match status" value="1"/>
</dbReference>
<keyword evidence="6 12" id="KW-0812">Transmembrane</keyword>
<dbReference type="InterPro" id="IPR036097">
    <property type="entry name" value="HisK_dim/P_sf"/>
</dbReference>
<dbReference type="GO" id="GO:0005886">
    <property type="term" value="C:plasma membrane"/>
    <property type="evidence" value="ECO:0007669"/>
    <property type="project" value="UniProtKB-SubCell"/>
</dbReference>
<protein>
    <recommendedName>
        <fullName evidence="3">histidine kinase</fullName>
        <ecNumber evidence="3">2.7.13.3</ecNumber>
    </recommendedName>
</protein>
<keyword evidence="10 12" id="KW-0472">Membrane</keyword>
<proteinExistence type="predicted"/>
<dbReference type="SUPFAM" id="SSF47384">
    <property type="entry name" value="Homodimeric domain of signal transducing histidine kinase"/>
    <property type="match status" value="1"/>
</dbReference>
<dbReference type="SMART" id="SM00388">
    <property type="entry name" value="HisKA"/>
    <property type="match status" value="1"/>
</dbReference>
<feature type="domain" description="Histidine kinase" evidence="13">
    <location>
        <begin position="268"/>
        <end position="485"/>
    </location>
</feature>
<dbReference type="EC" id="2.7.13.3" evidence="3"/>
<dbReference type="EMBL" id="AMLP01000061">
    <property type="protein sequence ID" value="ELS57300.1"/>
    <property type="molecule type" value="Genomic_DNA"/>
</dbReference>
<evidence type="ECO:0000259" key="13">
    <source>
        <dbReference type="PROSITE" id="PS50109"/>
    </source>
</evidence>
<feature type="transmembrane region" description="Helical" evidence="12">
    <location>
        <begin position="167"/>
        <end position="190"/>
    </location>
</feature>
<evidence type="ECO:0000256" key="7">
    <source>
        <dbReference type="ARBA" id="ARBA00022777"/>
    </source>
</evidence>
<accession>L8PLE1</accession>
<evidence type="ECO:0000256" key="10">
    <source>
        <dbReference type="ARBA" id="ARBA00023136"/>
    </source>
</evidence>
<dbReference type="Gene3D" id="3.30.565.10">
    <property type="entry name" value="Histidine kinase-like ATPase, C-terminal domain"/>
    <property type="match status" value="1"/>
</dbReference>
<reference evidence="15 16" key="1">
    <citation type="journal article" date="2013" name="Genome Announc.">
        <title>Draft Genome Sequence of Streptomyces viridochromogenes Strain Tu57, Producer of Avilamycin.</title>
        <authorList>
            <person name="Gruning B.A."/>
            <person name="Erxleben A."/>
            <person name="Hahnlein A."/>
            <person name="Gunther S."/>
        </authorList>
    </citation>
    <scope>NUCLEOTIDE SEQUENCE [LARGE SCALE GENOMIC DNA]</scope>
    <source>
        <strain evidence="15 16">Tue57</strain>
    </source>
</reference>
<dbReference type="PATRIC" id="fig|1160705.3.peg.1737"/>
<evidence type="ECO:0000256" key="9">
    <source>
        <dbReference type="ARBA" id="ARBA00023012"/>
    </source>
</evidence>
<evidence type="ECO:0000313" key="15">
    <source>
        <dbReference type="EMBL" id="ELS57300.1"/>
    </source>
</evidence>
<feature type="compositionally biased region" description="Low complexity" evidence="11">
    <location>
        <begin position="497"/>
        <end position="513"/>
    </location>
</feature>
<evidence type="ECO:0000256" key="5">
    <source>
        <dbReference type="ARBA" id="ARBA00022679"/>
    </source>
</evidence>
<keyword evidence="9" id="KW-0902">Two-component regulatory system</keyword>
<evidence type="ECO:0000256" key="8">
    <source>
        <dbReference type="ARBA" id="ARBA00022989"/>
    </source>
</evidence>
<dbReference type="PRINTS" id="PR00344">
    <property type="entry name" value="BCTRLSENSOR"/>
</dbReference>
<evidence type="ECO:0000313" key="16">
    <source>
        <dbReference type="Proteomes" id="UP000011205"/>
    </source>
</evidence>
<feature type="domain" description="HAMP" evidence="14">
    <location>
        <begin position="191"/>
        <end position="253"/>
    </location>
</feature>
<dbReference type="PROSITE" id="PS50885">
    <property type="entry name" value="HAMP"/>
    <property type="match status" value="1"/>
</dbReference>
<dbReference type="AlphaFoldDB" id="L8PLE1"/>
<feature type="compositionally biased region" description="Low complexity" evidence="11">
    <location>
        <begin position="73"/>
        <end position="85"/>
    </location>
</feature>
<gene>
    <name evidence="15" type="ORF">STVIR_1741</name>
</gene>
<feature type="compositionally biased region" description="Basic and acidic residues" evidence="11">
    <location>
        <begin position="61"/>
        <end position="72"/>
    </location>
</feature>
<dbReference type="InterPro" id="IPR003594">
    <property type="entry name" value="HATPase_dom"/>
</dbReference>
<dbReference type="InterPro" id="IPR003661">
    <property type="entry name" value="HisK_dim/P_dom"/>
</dbReference>
<feature type="region of interest" description="Disordered" evidence="11">
    <location>
        <begin position="463"/>
        <end position="513"/>
    </location>
</feature>
<dbReference type="SMART" id="SM00387">
    <property type="entry name" value="HATPase_c"/>
    <property type="match status" value="1"/>
</dbReference>
<evidence type="ECO:0000256" key="2">
    <source>
        <dbReference type="ARBA" id="ARBA00004236"/>
    </source>
</evidence>
<dbReference type="InterPro" id="IPR036890">
    <property type="entry name" value="HATPase_C_sf"/>
</dbReference>
<dbReference type="PANTHER" id="PTHR45436">
    <property type="entry name" value="SENSOR HISTIDINE KINASE YKOH"/>
    <property type="match status" value="1"/>
</dbReference>
<feature type="compositionally biased region" description="Basic residues" evidence="11">
    <location>
        <begin position="115"/>
        <end position="125"/>
    </location>
</feature>
<name>L8PLE1_STRVR</name>
<dbReference type="Pfam" id="PF00512">
    <property type="entry name" value="HisKA"/>
    <property type="match status" value="1"/>
</dbReference>